<dbReference type="GO" id="GO:0008289">
    <property type="term" value="F:lipid binding"/>
    <property type="evidence" value="ECO:0007669"/>
    <property type="project" value="UniProtKB-KW"/>
</dbReference>
<evidence type="ECO:0000256" key="1">
    <source>
        <dbReference type="ARBA" id="ARBA00023121"/>
    </source>
</evidence>
<dbReference type="Gene3D" id="3.30.1180.10">
    <property type="match status" value="1"/>
</dbReference>
<dbReference type="AlphaFoldDB" id="A0A399E5W4"/>
<dbReference type="PANTHER" id="PTHR33434">
    <property type="entry name" value="DEGV DOMAIN-CONTAINING PROTEIN DR_1986-RELATED"/>
    <property type="match status" value="1"/>
</dbReference>
<dbReference type="NCBIfam" id="TIGR00762">
    <property type="entry name" value="DegV"/>
    <property type="match status" value="1"/>
</dbReference>
<reference evidence="2 3" key="1">
    <citation type="submission" date="2018-08" db="EMBL/GenBank/DDBJ databases">
        <title>Meiothermus cateniformans JCM 15151 genome sequencing project.</title>
        <authorList>
            <person name="Da Costa M.S."/>
            <person name="Albuquerque L."/>
            <person name="Raposo P."/>
            <person name="Froufe H.J.C."/>
            <person name="Barroso C.S."/>
            <person name="Egas C."/>
        </authorList>
    </citation>
    <scope>NUCLEOTIDE SEQUENCE [LARGE SCALE GENOMIC DNA]</scope>
    <source>
        <strain evidence="2 3">JCM 15151</strain>
    </source>
</reference>
<dbReference type="Proteomes" id="UP000266089">
    <property type="component" value="Unassembled WGS sequence"/>
</dbReference>
<dbReference type="EMBL" id="QWKX01000018">
    <property type="protein sequence ID" value="RIH78130.1"/>
    <property type="molecule type" value="Genomic_DNA"/>
</dbReference>
<dbReference type="SUPFAM" id="SSF82549">
    <property type="entry name" value="DAK1/DegV-like"/>
    <property type="match status" value="1"/>
</dbReference>
<protein>
    <submittedName>
        <fullName evidence="2">DegV domain-containing protein</fullName>
    </submittedName>
</protein>
<keyword evidence="1" id="KW-0446">Lipid-binding</keyword>
<dbReference type="Gene3D" id="3.40.50.10170">
    <property type="match status" value="1"/>
</dbReference>
<accession>A0A399E5W4</accession>
<dbReference type="PROSITE" id="PS51482">
    <property type="entry name" value="DEGV"/>
    <property type="match status" value="1"/>
</dbReference>
<dbReference type="RefSeq" id="WP_027886658.1">
    <property type="nucleotide sequence ID" value="NZ_JBHSXZ010000077.1"/>
</dbReference>
<gene>
    <name evidence="2" type="ORF">Mcate_01016</name>
</gene>
<organism evidence="2 3">
    <name type="scientific">Meiothermus taiwanensis</name>
    <dbReference type="NCBI Taxonomy" id="172827"/>
    <lineage>
        <taxon>Bacteria</taxon>
        <taxon>Thermotogati</taxon>
        <taxon>Deinococcota</taxon>
        <taxon>Deinococci</taxon>
        <taxon>Thermales</taxon>
        <taxon>Thermaceae</taxon>
        <taxon>Meiothermus</taxon>
    </lineage>
</organism>
<dbReference type="OrthoDB" id="24767at2"/>
<dbReference type="PANTHER" id="PTHR33434:SF2">
    <property type="entry name" value="FATTY ACID-BINDING PROTEIN TM_1468"/>
    <property type="match status" value="1"/>
</dbReference>
<dbReference type="Pfam" id="PF02645">
    <property type="entry name" value="DegV"/>
    <property type="match status" value="1"/>
</dbReference>
<dbReference type="InterPro" id="IPR043168">
    <property type="entry name" value="DegV_C"/>
</dbReference>
<evidence type="ECO:0000313" key="3">
    <source>
        <dbReference type="Proteomes" id="UP000266089"/>
    </source>
</evidence>
<dbReference type="InterPro" id="IPR003797">
    <property type="entry name" value="DegV"/>
</dbReference>
<proteinExistence type="predicted"/>
<sequence>MERTAFVADSTLGLSPQEALERDIYLVPQQVILEGQSYRDYVEMTPDQVIQAQLAGKKVSTSQISAADLEALYRELLQKFDRIVSVHVSSKLSGTYATARKVAEQFGNRVKVIDGLTLNGGLSFVIEEARRKLAAGVPWDRLEEAIAPLVQRIRGFVLPATLEYLHRGGRIGGLQHFIGSLLKLLPVLEVRDGLVRPLERARGWHKGLQQLAEAFHKAFPEGARVVLAHAYNPQGVEELRKLISQEGVVIEDVRTCGPAVAAHTGPGTVALFAAPR</sequence>
<name>A0A399E5W4_9DEIN</name>
<dbReference type="InterPro" id="IPR050270">
    <property type="entry name" value="DegV_domain_contain"/>
</dbReference>
<evidence type="ECO:0000313" key="2">
    <source>
        <dbReference type="EMBL" id="RIH78130.1"/>
    </source>
</evidence>
<comment type="caution">
    <text evidence="2">The sequence shown here is derived from an EMBL/GenBank/DDBJ whole genome shotgun (WGS) entry which is preliminary data.</text>
</comment>